<dbReference type="GO" id="GO:0031083">
    <property type="term" value="C:BLOC-1 complex"/>
    <property type="evidence" value="ECO:0007669"/>
    <property type="project" value="TreeGrafter"/>
</dbReference>
<evidence type="ECO:0008006" key="3">
    <source>
        <dbReference type="Google" id="ProtNLM"/>
    </source>
</evidence>
<feature type="non-terminal residue" evidence="1">
    <location>
        <position position="183"/>
    </location>
</feature>
<dbReference type="OrthoDB" id="2372305at2759"/>
<reference evidence="1" key="1">
    <citation type="submission" date="2021-04" db="EMBL/GenBank/DDBJ databases">
        <authorList>
            <consortium name="Molecular Ecology Group"/>
        </authorList>
    </citation>
    <scope>NUCLEOTIDE SEQUENCE</scope>
</reference>
<dbReference type="AlphaFoldDB" id="A0A8S3ZJZ6"/>
<comment type="caution">
    <text evidence="1">The sequence shown here is derived from an EMBL/GenBank/DDBJ whole genome shotgun (WGS) entry which is preliminary data.</text>
</comment>
<dbReference type="PANTHER" id="PTHR16230">
    <property type="entry name" value="CAPPUCCINO"/>
    <property type="match status" value="1"/>
</dbReference>
<evidence type="ECO:0000313" key="1">
    <source>
        <dbReference type="EMBL" id="CAG5127111.1"/>
    </source>
</evidence>
<organism evidence="1 2">
    <name type="scientific">Candidula unifasciata</name>
    <dbReference type="NCBI Taxonomy" id="100452"/>
    <lineage>
        <taxon>Eukaryota</taxon>
        <taxon>Metazoa</taxon>
        <taxon>Spiralia</taxon>
        <taxon>Lophotrochozoa</taxon>
        <taxon>Mollusca</taxon>
        <taxon>Gastropoda</taxon>
        <taxon>Heterobranchia</taxon>
        <taxon>Euthyneura</taxon>
        <taxon>Panpulmonata</taxon>
        <taxon>Eupulmonata</taxon>
        <taxon>Stylommatophora</taxon>
        <taxon>Helicina</taxon>
        <taxon>Helicoidea</taxon>
        <taxon>Geomitridae</taxon>
        <taxon>Candidula</taxon>
    </lineage>
</organism>
<keyword evidence="2" id="KW-1185">Reference proteome</keyword>
<gene>
    <name evidence="1" type="ORF">CUNI_LOCUS12669</name>
</gene>
<dbReference type="Proteomes" id="UP000678393">
    <property type="component" value="Unassembled WGS sequence"/>
</dbReference>
<dbReference type="PANTHER" id="PTHR16230:SF3">
    <property type="entry name" value="BIOGENESIS OF LYSOSOMAL ORGANELLES COMPLEX-1, SUBUNIT 4, CAPPUCCINO"/>
    <property type="match status" value="1"/>
</dbReference>
<sequence length="183" mass="20350">MADPMPVRAESSFSSLSEDVEMKSNEEVATEMAVGFSKFLNLNVAKEELKFNDSVEMMLTKLDEFFSLVDMIRSDTTLCLSTTLPDIQAKCAEMEIIFEKIDKLEEFVDVVKECVAATEEKVAKAESDLGTVGGLVKKLTSFVSKKKSPIQSGSRGKKNEFIPPKIFSTEEFFDHADPEQLVA</sequence>
<name>A0A8S3ZJZ6_9EUPU</name>
<dbReference type="InterPro" id="IPR024857">
    <property type="entry name" value="Cappuccino"/>
</dbReference>
<proteinExistence type="predicted"/>
<protein>
    <recommendedName>
        <fullName evidence="3">Cappuccino-like protein</fullName>
    </recommendedName>
</protein>
<accession>A0A8S3ZJZ6</accession>
<dbReference type="EMBL" id="CAJHNH020002569">
    <property type="protein sequence ID" value="CAG5127111.1"/>
    <property type="molecule type" value="Genomic_DNA"/>
</dbReference>
<evidence type="ECO:0000313" key="2">
    <source>
        <dbReference type="Proteomes" id="UP000678393"/>
    </source>
</evidence>